<accession>A0A3E1YBK2</accession>
<keyword evidence="3" id="KW-1185">Reference proteome</keyword>
<feature type="transmembrane region" description="Helical" evidence="1">
    <location>
        <begin position="28"/>
        <end position="46"/>
    </location>
</feature>
<keyword evidence="1" id="KW-0472">Membrane</keyword>
<proteinExistence type="predicted"/>
<dbReference type="EMBL" id="QPMM01000004">
    <property type="protein sequence ID" value="RFS23369.1"/>
    <property type="molecule type" value="Genomic_DNA"/>
</dbReference>
<name>A0A3E1YBK2_9BACT</name>
<evidence type="ECO:0008006" key="4">
    <source>
        <dbReference type="Google" id="ProtNLM"/>
    </source>
</evidence>
<dbReference type="AlphaFoldDB" id="A0A3E1YBK2"/>
<sequence length="85" mass="9688">MFVKPHILCKKPNYSSQKKIIMSNSSKAVVSFIVGAAVGVAVGYFLNSDKKDELIGKLKDQSDRLKEKWRKKKDQFQDELENELA</sequence>
<dbReference type="Proteomes" id="UP000260644">
    <property type="component" value="Unassembled WGS sequence"/>
</dbReference>
<evidence type="ECO:0000313" key="3">
    <source>
        <dbReference type="Proteomes" id="UP000260644"/>
    </source>
</evidence>
<evidence type="ECO:0000256" key="1">
    <source>
        <dbReference type="SAM" id="Phobius"/>
    </source>
</evidence>
<keyword evidence="1" id="KW-1133">Transmembrane helix</keyword>
<organism evidence="2 3">
    <name type="scientific">Chitinophaga silvatica</name>
    <dbReference type="NCBI Taxonomy" id="2282649"/>
    <lineage>
        <taxon>Bacteria</taxon>
        <taxon>Pseudomonadati</taxon>
        <taxon>Bacteroidota</taxon>
        <taxon>Chitinophagia</taxon>
        <taxon>Chitinophagales</taxon>
        <taxon>Chitinophagaceae</taxon>
        <taxon>Chitinophaga</taxon>
    </lineage>
</organism>
<gene>
    <name evidence="2" type="ORF">DVR12_10150</name>
</gene>
<evidence type="ECO:0000313" key="2">
    <source>
        <dbReference type="EMBL" id="RFS23369.1"/>
    </source>
</evidence>
<keyword evidence="1" id="KW-0812">Transmembrane</keyword>
<comment type="caution">
    <text evidence="2">The sequence shown here is derived from an EMBL/GenBank/DDBJ whole genome shotgun (WGS) entry which is preliminary data.</text>
</comment>
<protein>
    <recommendedName>
        <fullName evidence="4">YtxH-like protein</fullName>
    </recommendedName>
</protein>
<reference evidence="2 3" key="1">
    <citation type="submission" date="2018-07" db="EMBL/GenBank/DDBJ databases">
        <title>Chitinophaga K2CV101002-2 sp. nov., isolated from a monsoon evergreen broad-leaved forest soil.</title>
        <authorList>
            <person name="Lv Y."/>
        </authorList>
    </citation>
    <scope>NUCLEOTIDE SEQUENCE [LARGE SCALE GENOMIC DNA]</scope>
    <source>
        <strain evidence="2 3">GDMCC 1.1288</strain>
    </source>
</reference>